<dbReference type="Pfam" id="PF08240">
    <property type="entry name" value="ADH_N"/>
    <property type="match status" value="1"/>
</dbReference>
<dbReference type="Gene3D" id="3.90.180.10">
    <property type="entry name" value="Medium-chain alcohol dehydrogenases, catalytic domain"/>
    <property type="match status" value="1"/>
</dbReference>
<dbReference type="SMART" id="SM00829">
    <property type="entry name" value="PKS_ER"/>
    <property type="match status" value="1"/>
</dbReference>
<organism evidence="4 5">
    <name type="scientific">Penicilliopsis zonata CBS 506.65</name>
    <dbReference type="NCBI Taxonomy" id="1073090"/>
    <lineage>
        <taxon>Eukaryota</taxon>
        <taxon>Fungi</taxon>
        <taxon>Dikarya</taxon>
        <taxon>Ascomycota</taxon>
        <taxon>Pezizomycotina</taxon>
        <taxon>Eurotiomycetes</taxon>
        <taxon>Eurotiomycetidae</taxon>
        <taxon>Eurotiales</taxon>
        <taxon>Aspergillaceae</taxon>
        <taxon>Penicilliopsis</taxon>
    </lineage>
</organism>
<reference evidence="5" key="1">
    <citation type="journal article" date="2017" name="Genome Biol.">
        <title>Comparative genomics reveals high biological diversity and specific adaptations in the industrially and medically important fungal genus Aspergillus.</title>
        <authorList>
            <person name="de Vries R.P."/>
            <person name="Riley R."/>
            <person name="Wiebenga A."/>
            <person name="Aguilar-Osorio G."/>
            <person name="Amillis S."/>
            <person name="Uchima C.A."/>
            <person name="Anderluh G."/>
            <person name="Asadollahi M."/>
            <person name="Askin M."/>
            <person name="Barry K."/>
            <person name="Battaglia E."/>
            <person name="Bayram O."/>
            <person name="Benocci T."/>
            <person name="Braus-Stromeyer S.A."/>
            <person name="Caldana C."/>
            <person name="Canovas D."/>
            <person name="Cerqueira G.C."/>
            <person name="Chen F."/>
            <person name="Chen W."/>
            <person name="Choi C."/>
            <person name="Clum A."/>
            <person name="Dos Santos R.A."/>
            <person name="Damasio A.R."/>
            <person name="Diallinas G."/>
            <person name="Emri T."/>
            <person name="Fekete E."/>
            <person name="Flipphi M."/>
            <person name="Freyberg S."/>
            <person name="Gallo A."/>
            <person name="Gournas C."/>
            <person name="Habgood R."/>
            <person name="Hainaut M."/>
            <person name="Harispe M.L."/>
            <person name="Henrissat B."/>
            <person name="Hilden K.S."/>
            <person name="Hope R."/>
            <person name="Hossain A."/>
            <person name="Karabika E."/>
            <person name="Karaffa L."/>
            <person name="Karanyi Z."/>
            <person name="Krasevec N."/>
            <person name="Kuo A."/>
            <person name="Kusch H."/>
            <person name="LaButti K."/>
            <person name="Lagendijk E.L."/>
            <person name="Lapidus A."/>
            <person name="Levasseur A."/>
            <person name="Lindquist E."/>
            <person name="Lipzen A."/>
            <person name="Logrieco A.F."/>
            <person name="MacCabe A."/>
            <person name="Maekelae M.R."/>
            <person name="Malavazi I."/>
            <person name="Melin P."/>
            <person name="Meyer V."/>
            <person name="Mielnichuk N."/>
            <person name="Miskei M."/>
            <person name="Molnar A.P."/>
            <person name="Mule G."/>
            <person name="Ngan C.Y."/>
            <person name="Orejas M."/>
            <person name="Orosz E."/>
            <person name="Ouedraogo J.P."/>
            <person name="Overkamp K.M."/>
            <person name="Park H.-S."/>
            <person name="Perrone G."/>
            <person name="Piumi F."/>
            <person name="Punt P.J."/>
            <person name="Ram A.F."/>
            <person name="Ramon A."/>
            <person name="Rauscher S."/>
            <person name="Record E."/>
            <person name="Riano-Pachon D.M."/>
            <person name="Robert V."/>
            <person name="Roehrig J."/>
            <person name="Ruller R."/>
            <person name="Salamov A."/>
            <person name="Salih N.S."/>
            <person name="Samson R.A."/>
            <person name="Sandor E."/>
            <person name="Sanguinetti M."/>
            <person name="Schuetze T."/>
            <person name="Sepcic K."/>
            <person name="Shelest E."/>
            <person name="Sherlock G."/>
            <person name="Sophianopoulou V."/>
            <person name="Squina F.M."/>
            <person name="Sun H."/>
            <person name="Susca A."/>
            <person name="Todd R.B."/>
            <person name="Tsang A."/>
            <person name="Unkles S.E."/>
            <person name="van de Wiele N."/>
            <person name="van Rossen-Uffink D."/>
            <person name="Oliveira J.V."/>
            <person name="Vesth T.C."/>
            <person name="Visser J."/>
            <person name="Yu J.-H."/>
            <person name="Zhou M."/>
            <person name="Andersen M.R."/>
            <person name="Archer D.B."/>
            <person name="Baker S.E."/>
            <person name="Benoit I."/>
            <person name="Brakhage A.A."/>
            <person name="Braus G.H."/>
            <person name="Fischer R."/>
            <person name="Frisvad J.C."/>
            <person name="Goldman G.H."/>
            <person name="Houbraken J."/>
            <person name="Oakley B."/>
            <person name="Pocsi I."/>
            <person name="Scazzocchio C."/>
            <person name="Seiboth B."/>
            <person name="vanKuyk P.A."/>
            <person name="Wortman J."/>
            <person name="Dyer P.S."/>
            <person name="Grigoriev I.V."/>
        </authorList>
    </citation>
    <scope>NUCLEOTIDE SEQUENCE [LARGE SCALE GENOMIC DNA]</scope>
    <source>
        <strain evidence="5">CBS 506.65</strain>
    </source>
</reference>
<name>A0A1L9SU41_9EURO</name>
<dbReference type="SUPFAM" id="SSF50129">
    <property type="entry name" value="GroES-like"/>
    <property type="match status" value="1"/>
</dbReference>
<dbReference type="STRING" id="1073090.A0A1L9SU41"/>
<evidence type="ECO:0000259" key="3">
    <source>
        <dbReference type="SMART" id="SM00829"/>
    </source>
</evidence>
<dbReference type="GO" id="GO:0016651">
    <property type="term" value="F:oxidoreductase activity, acting on NAD(P)H"/>
    <property type="evidence" value="ECO:0007669"/>
    <property type="project" value="InterPro"/>
</dbReference>
<keyword evidence="2" id="KW-0560">Oxidoreductase</keyword>
<dbReference type="InterPro" id="IPR047122">
    <property type="entry name" value="Trans-enoyl_RdTase-like"/>
</dbReference>
<dbReference type="InterPro" id="IPR013154">
    <property type="entry name" value="ADH-like_N"/>
</dbReference>
<proteinExistence type="inferred from homology"/>
<dbReference type="GeneID" id="34607976"/>
<accession>A0A1L9SU41</accession>
<dbReference type="InterPro" id="IPR020843">
    <property type="entry name" value="ER"/>
</dbReference>
<dbReference type="PANTHER" id="PTHR45348">
    <property type="entry name" value="HYPOTHETICAL OXIDOREDUCTASE (EUROFUNG)"/>
    <property type="match status" value="1"/>
</dbReference>
<dbReference type="SUPFAM" id="SSF51735">
    <property type="entry name" value="NAD(P)-binding Rossmann-fold domains"/>
    <property type="match status" value="1"/>
</dbReference>
<dbReference type="Gene3D" id="3.40.50.720">
    <property type="entry name" value="NAD(P)-binding Rossmann-like Domain"/>
    <property type="match status" value="1"/>
</dbReference>
<sequence>MPTNNAAWLNKPKGTPLVVKSAPYTSPGEDEIVVKNGAVAINPIDWVLQASGTTLMYSWLPDPCIMGSDVAGEVVEVGSSVTRFKVGDRVLGYALGREEKRNRVAECGFQTYTVLLEDMVTPIPSDMSYETASVIPLGFSTAACGLFQKDQLGLALPTLDPTPKGQTVLVWGGSTSVGCNGIQLAVAAGYEVFTTASPKNFDLVRKLGASQVFDYRSRTVVADIIQAFKGKIAAGALSVGHGAADACMAVLAHCEGNRFVAMATYPVPSPPPKVLPLPRTIFTYMSWILINTIKSKFTGVRYKFIFGSTLAFNEVGKAMFQDFLPDALAKGKYIAAPDPMVIGKGLDQIQAALDLHRKGVSARKIVVSL</sequence>
<feature type="domain" description="Enoyl reductase (ER)" evidence="3">
    <location>
        <begin position="14"/>
        <end position="367"/>
    </location>
</feature>
<gene>
    <name evidence="4" type="ORF">ASPZODRAFT_126499</name>
</gene>
<evidence type="ECO:0000313" key="5">
    <source>
        <dbReference type="Proteomes" id="UP000184188"/>
    </source>
</evidence>
<evidence type="ECO:0000256" key="2">
    <source>
        <dbReference type="ARBA" id="ARBA00023002"/>
    </source>
</evidence>
<comment type="similarity">
    <text evidence="1">Belongs to the zinc-containing alcohol dehydrogenase family.</text>
</comment>
<protein>
    <recommendedName>
        <fullName evidence="3">Enoyl reductase (ER) domain-containing protein</fullName>
    </recommendedName>
</protein>
<evidence type="ECO:0000313" key="4">
    <source>
        <dbReference type="EMBL" id="OJJ50607.1"/>
    </source>
</evidence>
<dbReference type="InterPro" id="IPR036291">
    <property type="entry name" value="NAD(P)-bd_dom_sf"/>
</dbReference>
<dbReference type="EMBL" id="KV878336">
    <property type="protein sequence ID" value="OJJ50607.1"/>
    <property type="molecule type" value="Genomic_DNA"/>
</dbReference>
<dbReference type="Proteomes" id="UP000184188">
    <property type="component" value="Unassembled WGS sequence"/>
</dbReference>
<dbReference type="RefSeq" id="XP_022585117.1">
    <property type="nucleotide sequence ID" value="XM_022721511.1"/>
</dbReference>
<dbReference type="InterPro" id="IPR013149">
    <property type="entry name" value="ADH-like_C"/>
</dbReference>
<dbReference type="PANTHER" id="PTHR45348:SF2">
    <property type="entry name" value="ZINC-TYPE ALCOHOL DEHYDROGENASE-LIKE PROTEIN C2E1P3.01"/>
    <property type="match status" value="1"/>
</dbReference>
<evidence type="ECO:0000256" key="1">
    <source>
        <dbReference type="ARBA" id="ARBA00008072"/>
    </source>
</evidence>
<dbReference type="InterPro" id="IPR011032">
    <property type="entry name" value="GroES-like_sf"/>
</dbReference>
<dbReference type="OrthoDB" id="48317at2759"/>
<dbReference type="CDD" id="cd08249">
    <property type="entry name" value="enoyl_reductase_like"/>
    <property type="match status" value="1"/>
</dbReference>
<dbReference type="VEuPathDB" id="FungiDB:ASPZODRAFT_126499"/>
<dbReference type="AlphaFoldDB" id="A0A1L9SU41"/>
<keyword evidence="5" id="KW-1185">Reference proteome</keyword>
<dbReference type="Pfam" id="PF00107">
    <property type="entry name" value="ADH_zinc_N"/>
    <property type="match status" value="1"/>
</dbReference>